<proteinExistence type="predicted"/>
<feature type="region of interest" description="Disordered" evidence="1">
    <location>
        <begin position="1"/>
        <end position="39"/>
    </location>
</feature>
<protein>
    <submittedName>
        <fullName evidence="2">Uncharacterized protein</fullName>
    </submittedName>
</protein>
<accession>A0A061RUM1</accession>
<feature type="non-terminal residue" evidence="2">
    <location>
        <position position="86"/>
    </location>
</feature>
<organism evidence="2">
    <name type="scientific">Tetraselmis sp. GSL018</name>
    <dbReference type="NCBI Taxonomy" id="582737"/>
    <lineage>
        <taxon>Eukaryota</taxon>
        <taxon>Viridiplantae</taxon>
        <taxon>Chlorophyta</taxon>
        <taxon>core chlorophytes</taxon>
        <taxon>Chlorodendrophyceae</taxon>
        <taxon>Chlorodendrales</taxon>
        <taxon>Chlorodendraceae</taxon>
        <taxon>Tetraselmis</taxon>
    </lineage>
</organism>
<evidence type="ECO:0000256" key="1">
    <source>
        <dbReference type="SAM" id="MobiDB-lite"/>
    </source>
</evidence>
<reference evidence="2" key="1">
    <citation type="submission" date="2014-05" db="EMBL/GenBank/DDBJ databases">
        <title>The transcriptome of the halophilic microalga Tetraselmis sp. GSL018 isolated from the Great Salt Lake, Utah.</title>
        <authorList>
            <person name="Jinkerson R.E."/>
            <person name="D'Adamo S."/>
            <person name="Posewitz M.C."/>
        </authorList>
    </citation>
    <scope>NUCLEOTIDE SEQUENCE</scope>
    <source>
        <strain evidence="2">GSL018</strain>
    </source>
</reference>
<dbReference type="EMBL" id="GBEZ01009016">
    <property type="protein sequence ID" value="JAC76552.1"/>
    <property type="molecule type" value="Transcribed_RNA"/>
</dbReference>
<evidence type="ECO:0000313" key="2">
    <source>
        <dbReference type="EMBL" id="JAC76552.1"/>
    </source>
</evidence>
<feature type="region of interest" description="Disordered" evidence="1">
    <location>
        <begin position="53"/>
        <end position="86"/>
    </location>
</feature>
<feature type="non-terminal residue" evidence="2">
    <location>
        <position position="1"/>
    </location>
</feature>
<dbReference type="AlphaFoldDB" id="A0A061RUM1"/>
<name>A0A061RUM1_9CHLO</name>
<sequence>DRRLDGGHPGGGAPSLTTAALTLRETGAKTDPAAMRPANTATPCDRVQIAHLSPPLPTHIRPPRHASLPAGVEGAPGGMRYPRMQL</sequence>
<gene>
    <name evidence="2" type="ORF">TSPGSL018_19865</name>
</gene>